<name>A0A6U5BUR3_HEMAN</name>
<dbReference type="GO" id="GO:0005762">
    <property type="term" value="C:mitochondrial large ribosomal subunit"/>
    <property type="evidence" value="ECO:0007669"/>
    <property type="project" value="TreeGrafter"/>
</dbReference>
<gene>
    <name evidence="10" type="ORF">HAND00432_LOCUS32543</name>
</gene>
<comment type="subcellular location">
    <subcellularLocation>
        <location evidence="1">Mitochondrion</location>
    </subcellularLocation>
</comment>
<dbReference type="GO" id="GO:0006412">
    <property type="term" value="P:translation"/>
    <property type="evidence" value="ECO:0007669"/>
    <property type="project" value="InterPro"/>
</dbReference>
<keyword evidence="4 8" id="KW-0689">Ribosomal protein</keyword>
<dbReference type="EMBL" id="HBFX01054017">
    <property type="protein sequence ID" value="CAD8981533.1"/>
    <property type="molecule type" value="Transcribed_RNA"/>
</dbReference>
<dbReference type="Pfam" id="PF00297">
    <property type="entry name" value="Ribosomal_L3"/>
    <property type="match status" value="1"/>
</dbReference>
<proteinExistence type="inferred from homology"/>
<evidence type="ECO:0000256" key="9">
    <source>
        <dbReference type="SAM" id="MobiDB-lite"/>
    </source>
</evidence>
<dbReference type="Gene3D" id="3.30.160.810">
    <property type="match status" value="1"/>
</dbReference>
<feature type="region of interest" description="Disordered" evidence="9">
    <location>
        <begin position="162"/>
        <end position="200"/>
    </location>
</feature>
<dbReference type="AlphaFoldDB" id="A0A6U5BUR3"/>
<evidence type="ECO:0000256" key="8">
    <source>
        <dbReference type="RuleBase" id="RU003905"/>
    </source>
</evidence>
<dbReference type="FunFam" id="2.40.30.10:FF:000004">
    <property type="entry name" value="50S ribosomal protein L3"/>
    <property type="match status" value="1"/>
</dbReference>
<keyword evidence="3" id="KW-0809">Transit peptide</keyword>
<keyword evidence="5" id="KW-0496">Mitochondrion</keyword>
<dbReference type="InterPro" id="IPR000597">
    <property type="entry name" value="Ribosomal_uL3"/>
</dbReference>
<dbReference type="HAMAP" id="MF_01325_B">
    <property type="entry name" value="Ribosomal_uL3_B"/>
    <property type="match status" value="1"/>
</dbReference>
<dbReference type="NCBIfam" id="TIGR03625">
    <property type="entry name" value="L3_bact"/>
    <property type="match status" value="1"/>
</dbReference>
<dbReference type="SUPFAM" id="SSF50447">
    <property type="entry name" value="Translation proteins"/>
    <property type="match status" value="1"/>
</dbReference>
<dbReference type="InterPro" id="IPR009000">
    <property type="entry name" value="Transl_B-barrel_sf"/>
</dbReference>
<dbReference type="PANTHER" id="PTHR11229:SF8">
    <property type="entry name" value="LARGE RIBOSOMAL SUBUNIT PROTEIN UL3M"/>
    <property type="match status" value="1"/>
</dbReference>
<evidence type="ECO:0000256" key="7">
    <source>
        <dbReference type="ARBA" id="ARBA00035209"/>
    </source>
</evidence>
<evidence type="ECO:0000313" key="10">
    <source>
        <dbReference type="EMBL" id="CAD8981533.1"/>
    </source>
</evidence>
<sequence>MSTFSGARLGAAAISAAKFIVSKTGLTPGGHQRVMRSGAIGMKVGMSAMYDHFGARHPLTLIHITQCNVLQVKTPQRDGYSALQVGSIDKMPKRASRAELFHAASAGIPPKRFVQEFCVTPEGLLEPGAAITASHFRPGQYVDCTGTSIGKGFQGPMKRHGFKGQPATHGVSRAHRSHGSTGQRKTPGRTHKGKRMAGNMGGDRVTVLGLMVMHVDHVNGLIAVKGSVPGHRNGAVRVRDAIRMKQHLHNEALNLPVPTLAVTPGESVYPDVEWADTSEIASFRNPFMPPQ</sequence>
<protein>
    <recommendedName>
        <fullName evidence="7">Large ribosomal subunit protein uL3m</fullName>
    </recommendedName>
</protein>
<accession>A0A6U5BUR3</accession>
<dbReference type="Gene3D" id="2.40.30.10">
    <property type="entry name" value="Translation factors"/>
    <property type="match status" value="1"/>
</dbReference>
<evidence type="ECO:0000256" key="1">
    <source>
        <dbReference type="ARBA" id="ARBA00004173"/>
    </source>
</evidence>
<comment type="similarity">
    <text evidence="2 8">Belongs to the universal ribosomal protein uL3 family.</text>
</comment>
<keyword evidence="6 8" id="KW-0687">Ribonucleoprotein</keyword>
<dbReference type="PANTHER" id="PTHR11229">
    <property type="entry name" value="50S RIBOSOMAL PROTEIN L3"/>
    <property type="match status" value="1"/>
</dbReference>
<evidence type="ECO:0000256" key="4">
    <source>
        <dbReference type="ARBA" id="ARBA00022980"/>
    </source>
</evidence>
<dbReference type="InterPro" id="IPR019926">
    <property type="entry name" value="Ribosomal_uL3_CS"/>
</dbReference>
<evidence type="ECO:0000256" key="3">
    <source>
        <dbReference type="ARBA" id="ARBA00022946"/>
    </source>
</evidence>
<evidence type="ECO:0000256" key="2">
    <source>
        <dbReference type="ARBA" id="ARBA00006540"/>
    </source>
</evidence>
<dbReference type="PROSITE" id="PS00474">
    <property type="entry name" value="RIBOSOMAL_L3"/>
    <property type="match status" value="1"/>
</dbReference>
<feature type="compositionally biased region" description="Basic residues" evidence="9">
    <location>
        <begin position="186"/>
        <end position="195"/>
    </location>
</feature>
<evidence type="ECO:0000256" key="5">
    <source>
        <dbReference type="ARBA" id="ARBA00023128"/>
    </source>
</evidence>
<evidence type="ECO:0000256" key="6">
    <source>
        <dbReference type="ARBA" id="ARBA00023274"/>
    </source>
</evidence>
<dbReference type="GO" id="GO:0003735">
    <property type="term" value="F:structural constituent of ribosome"/>
    <property type="evidence" value="ECO:0007669"/>
    <property type="project" value="InterPro"/>
</dbReference>
<organism evidence="10">
    <name type="scientific">Hemiselmis andersenii</name>
    <name type="common">Cryptophyte alga</name>
    <dbReference type="NCBI Taxonomy" id="464988"/>
    <lineage>
        <taxon>Eukaryota</taxon>
        <taxon>Cryptophyceae</taxon>
        <taxon>Cryptomonadales</taxon>
        <taxon>Hemiselmidaceae</taxon>
        <taxon>Hemiselmis</taxon>
    </lineage>
</organism>
<dbReference type="InterPro" id="IPR019927">
    <property type="entry name" value="Ribosomal_uL3_bac/org-type"/>
</dbReference>
<reference evidence="10" key="1">
    <citation type="submission" date="2021-01" db="EMBL/GenBank/DDBJ databases">
        <authorList>
            <person name="Corre E."/>
            <person name="Pelletier E."/>
            <person name="Niang G."/>
            <person name="Scheremetjew M."/>
            <person name="Finn R."/>
            <person name="Kale V."/>
            <person name="Holt S."/>
            <person name="Cochrane G."/>
            <person name="Meng A."/>
            <person name="Brown T."/>
            <person name="Cohen L."/>
        </authorList>
    </citation>
    <scope>NUCLEOTIDE SEQUENCE</scope>
    <source>
        <strain evidence="10">CCMP644</strain>
    </source>
</reference>